<dbReference type="SUPFAM" id="SSF53756">
    <property type="entry name" value="UDP-Glycosyltransferase/glycogen phosphorylase"/>
    <property type="match status" value="1"/>
</dbReference>
<evidence type="ECO:0000259" key="1">
    <source>
        <dbReference type="Pfam" id="PF00534"/>
    </source>
</evidence>
<dbReference type="Pfam" id="PF13439">
    <property type="entry name" value="Glyco_transf_4"/>
    <property type="match status" value="1"/>
</dbReference>
<feature type="domain" description="Glycosyltransferase subfamily 4-like N-terminal" evidence="2">
    <location>
        <begin position="60"/>
        <end position="176"/>
    </location>
</feature>
<sequence>MKRIYIVRGGFLNPFELQNYSPLKEKFDIKTVSSKFPISDKIELPLIKLWSPTDLPNFPYKFPVLNRIYTDAHQLFGLEKVIDGADIVHVAETYYGYTHQAILAKRGGRVKKIVSTVWEVLPHSNEGIKGRKEYKKLARENIDHFIAVTELAKKALIKEGVAESKISVIPIGIDLKKFKPINKKKKARAINILCVARLVPEKGIEDLLEAFLRIREKNPHAHLTLVGSGPLKHDLIGYKNLHLKVVPYSQIQNEYQQADIFCLPSRATKTWQEQYGMALIEAMACGLPVVTTFTGAIPEVCGNVAMYSQSSDSSGLQHNLERLINSEDLRQKTGSLSRERAENLFDREKVAKQIQKLYGRLAAR</sequence>
<dbReference type="EMBL" id="LCFK01000001">
    <property type="protein sequence ID" value="KKS94862.1"/>
    <property type="molecule type" value="Genomic_DNA"/>
</dbReference>
<evidence type="ECO:0000259" key="2">
    <source>
        <dbReference type="Pfam" id="PF13439"/>
    </source>
</evidence>
<evidence type="ECO:0008006" key="5">
    <source>
        <dbReference type="Google" id="ProtNLM"/>
    </source>
</evidence>
<proteinExistence type="predicted"/>
<dbReference type="InterPro" id="IPR050194">
    <property type="entry name" value="Glycosyltransferase_grp1"/>
</dbReference>
<dbReference type="InterPro" id="IPR001296">
    <property type="entry name" value="Glyco_trans_1"/>
</dbReference>
<feature type="domain" description="Glycosyl transferase family 1" evidence="1">
    <location>
        <begin position="184"/>
        <end position="338"/>
    </location>
</feature>
<reference evidence="3 4" key="1">
    <citation type="journal article" date="2015" name="Nature">
        <title>rRNA introns, odd ribosomes, and small enigmatic genomes across a large radiation of phyla.</title>
        <authorList>
            <person name="Brown C.T."/>
            <person name="Hug L.A."/>
            <person name="Thomas B.C."/>
            <person name="Sharon I."/>
            <person name="Castelle C.J."/>
            <person name="Singh A."/>
            <person name="Wilkins M.J."/>
            <person name="Williams K.H."/>
            <person name="Banfield J.F."/>
        </authorList>
    </citation>
    <scope>NUCLEOTIDE SEQUENCE [LARGE SCALE GENOMIC DNA]</scope>
</reference>
<dbReference type="PANTHER" id="PTHR45947:SF3">
    <property type="entry name" value="SULFOQUINOVOSYL TRANSFERASE SQD2"/>
    <property type="match status" value="1"/>
</dbReference>
<dbReference type="Proteomes" id="UP000033980">
    <property type="component" value="Unassembled WGS sequence"/>
</dbReference>
<gene>
    <name evidence="3" type="ORF">UV68_C0001G0003</name>
</gene>
<protein>
    <recommendedName>
        <fullName evidence="5">Glycosyl transferase group 1</fullName>
    </recommendedName>
</protein>
<dbReference type="CDD" id="cd03801">
    <property type="entry name" value="GT4_PimA-like"/>
    <property type="match status" value="1"/>
</dbReference>
<dbReference type="PANTHER" id="PTHR45947">
    <property type="entry name" value="SULFOQUINOVOSYL TRANSFERASE SQD2"/>
    <property type="match status" value="1"/>
</dbReference>
<dbReference type="Pfam" id="PF00534">
    <property type="entry name" value="Glycos_transf_1"/>
    <property type="match status" value="1"/>
</dbReference>
<name>A0A0G1DB11_9BACT</name>
<evidence type="ECO:0000313" key="4">
    <source>
        <dbReference type="Proteomes" id="UP000033980"/>
    </source>
</evidence>
<evidence type="ECO:0000313" key="3">
    <source>
        <dbReference type="EMBL" id="KKS94862.1"/>
    </source>
</evidence>
<dbReference type="Gene3D" id="3.40.50.2000">
    <property type="entry name" value="Glycogen Phosphorylase B"/>
    <property type="match status" value="2"/>
</dbReference>
<dbReference type="AlphaFoldDB" id="A0A0G1DB11"/>
<accession>A0A0G1DB11</accession>
<dbReference type="GO" id="GO:0016757">
    <property type="term" value="F:glycosyltransferase activity"/>
    <property type="evidence" value="ECO:0007669"/>
    <property type="project" value="InterPro"/>
</dbReference>
<dbReference type="InterPro" id="IPR028098">
    <property type="entry name" value="Glyco_trans_4-like_N"/>
</dbReference>
<organism evidence="3 4">
    <name type="scientific">Candidatus Collierbacteria bacterium GW2011_GWC2_43_12</name>
    <dbReference type="NCBI Taxonomy" id="1618390"/>
    <lineage>
        <taxon>Bacteria</taxon>
        <taxon>Candidatus Collieribacteriota</taxon>
    </lineage>
</organism>
<comment type="caution">
    <text evidence="3">The sequence shown here is derived from an EMBL/GenBank/DDBJ whole genome shotgun (WGS) entry which is preliminary data.</text>
</comment>